<dbReference type="PANTHER" id="PTHR30619:SF1">
    <property type="entry name" value="RECOMBINATION PROTEIN 2"/>
    <property type="match status" value="1"/>
</dbReference>
<keyword evidence="9" id="KW-1185">Reference proteome</keyword>
<feature type="transmembrane region" description="Helical" evidence="6">
    <location>
        <begin position="384"/>
        <end position="409"/>
    </location>
</feature>
<evidence type="ECO:0000313" key="9">
    <source>
        <dbReference type="Proteomes" id="UP000249091"/>
    </source>
</evidence>
<dbReference type="Gene3D" id="3.60.15.10">
    <property type="entry name" value="Ribonuclease Z/Hydroxyacylglutathione hydrolase-like"/>
    <property type="match status" value="1"/>
</dbReference>
<dbReference type="InterPro" id="IPR001279">
    <property type="entry name" value="Metallo-B-lactamas"/>
</dbReference>
<dbReference type="Proteomes" id="UP000249091">
    <property type="component" value="Chromosome 1"/>
</dbReference>
<feature type="transmembrane region" description="Helical" evidence="6">
    <location>
        <begin position="252"/>
        <end position="274"/>
    </location>
</feature>
<reference evidence="8 9" key="1">
    <citation type="submission" date="2018-06" db="EMBL/GenBank/DDBJ databases">
        <authorList>
            <consortium name="Pathogen Informatics"/>
            <person name="Doyle S."/>
        </authorList>
    </citation>
    <scope>NUCLEOTIDE SEQUENCE [LARGE SCALE GENOMIC DNA]</scope>
    <source>
        <strain evidence="8 9">NCTC10994</strain>
    </source>
</reference>
<sequence>MTALPDLDARLVPCAAAAWGVTALGLHRGSGPAGAVAVLACVAAGLLYVVCVRGQGIRQAPAAVPVVLAVCAVVAGFGTATGIRMWFTETHPVVEAAAAGGWASAVLEPTDDPKALQRVGFGGEAQVRIPAVLRHVTVDGIPIVTGGTVVVFAPADGWSDISPGQRVTARFRLSPITGPGTDVAIFRAEDPPNAVTSPPVWQRWAGTVRKRLAEACRSALPADQAGLLPGLVVGDTSRLEDGTRENFRIAGLTHLTAVSGANVSIVLGAVLLVVRAVGVGPRTGTAVAAVALVAFVIVVRPSASVVRAAAMGAIALLALVAGRERQALPALCGAVGALLVLDPDLAVDVGFALSVSATAGLVVLAPVVVMWLREHGWPRVVAEVSAVSGTAFAVTAPIVAAATGTVSLVSVAANILVAPVVAPLTVLGSGVAVAATAHSGAGEVLATVAAPFLWWMLGIAERAAAVPSAEVAVPEGATGAVLVGVVASVICCAARYGRVRVVVGVALLAAAAVWLPVRLLQPGWPGDGWVLVACDVGQGDALILATDGGGAVVVDAGAEPEPVDRCLRRLRIRSVSMLVVTHLHADHTGGVPGVLRGRDVASVVVGPGAADREGATDLARVAARHGVEVREVGRDDVLVAGATTIRVIGPVRPGYAEENDLSLVLVADTPVGRILLPGDAEEAALDALVRSGADVRADVLKVPHHGSRTTPTRFFTAVRPRVAVVSAGRDNTFGHPHPQTIAALRALGARVLSTDRHGDVAVVRAGSGALAVVSDRRDTIEP</sequence>
<keyword evidence="4 6" id="KW-1133">Transmembrane helix</keyword>
<name>A0A2X4UTN0_9NOCA</name>
<dbReference type="EMBL" id="LS483468">
    <property type="protein sequence ID" value="SQI38998.1"/>
    <property type="molecule type" value="Genomic_DNA"/>
</dbReference>
<dbReference type="Pfam" id="PF00753">
    <property type="entry name" value="Lactamase_B"/>
    <property type="match status" value="1"/>
</dbReference>
<evidence type="ECO:0000256" key="6">
    <source>
        <dbReference type="SAM" id="Phobius"/>
    </source>
</evidence>
<dbReference type="RefSeq" id="WP_072699293.1">
    <property type="nucleotide sequence ID" value="NZ_JAFBBL010000001.1"/>
</dbReference>
<dbReference type="STRING" id="1219011.GCA_001895045_01295"/>
<dbReference type="InterPro" id="IPR004477">
    <property type="entry name" value="ComEC_N"/>
</dbReference>
<keyword evidence="2" id="KW-1003">Cell membrane</keyword>
<dbReference type="CDD" id="cd07731">
    <property type="entry name" value="ComA-like_MBL-fold"/>
    <property type="match status" value="1"/>
</dbReference>
<feature type="transmembrane region" description="Helical" evidence="6">
    <location>
        <begin position="281"/>
        <end position="299"/>
    </location>
</feature>
<feature type="domain" description="Metallo-beta-lactamase" evidence="7">
    <location>
        <begin position="538"/>
        <end position="705"/>
    </location>
</feature>
<gene>
    <name evidence="8" type="primary">comEC</name>
    <name evidence="8" type="synonym">rec2</name>
    <name evidence="8" type="ORF">NCTC10994_04113</name>
</gene>
<dbReference type="AlphaFoldDB" id="A0A2X4UTN0"/>
<evidence type="ECO:0000256" key="5">
    <source>
        <dbReference type="ARBA" id="ARBA00023136"/>
    </source>
</evidence>
<comment type="subcellular location">
    <subcellularLocation>
        <location evidence="1">Cell membrane</location>
        <topology evidence="1">Multi-pass membrane protein</topology>
    </subcellularLocation>
</comment>
<feature type="transmembrane region" description="Helical" evidence="6">
    <location>
        <begin position="351"/>
        <end position="372"/>
    </location>
</feature>
<protein>
    <submittedName>
        <fullName evidence="8">DNA internalization competence protein comec/rec2</fullName>
    </submittedName>
</protein>
<dbReference type="InterPro" id="IPR052159">
    <property type="entry name" value="Competence_DNA_uptake"/>
</dbReference>
<feature type="transmembrane region" description="Helical" evidence="6">
    <location>
        <begin position="501"/>
        <end position="517"/>
    </location>
</feature>
<proteinExistence type="predicted"/>
<dbReference type="PANTHER" id="PTHR30619">
    <property type="entry name" value="DNA INTERNALIZATION/COMPETENCE PROTEIN COMEC/REC2"/>
    <property type="match status" value="1"/>
</dbReference>
<evidence type="ECO:0000313" key="8">
    <source>
        <dbReference type="EMBL" id="SQI38998.1"/>
    </source>
</evidence>
<dbReference type="KEGG" id="rcr:NCTC10994_04113"/>
<dbReference type="InterPro" id="IPR036866">
    <property type="entry name" value="RibonucZ/Hydroxyglut_hydro"/>
</dbReference>
<dbReference type="NCBIfam" id="TIGR00360">
    <property type="entry name" value="ComEC_N-term"/>
    <property type="match status" value="1"/>
</dbReference>
<evidence type="ECO:0000256" key="1">
    <source>
        <dbReference type="ARBA" id="ARBA00004651"/>
    </source>
</evidence>
<keyword evidence="3 6" id="KW-0812">Transmembrane</keyword>
<feature type="transmembrane region" description="Helical" evidence="6">
    <location>
        <begin position="63"/>
        <end position="87"/>
    </location>
</feature>
<feature type="transmembrane region" description="Helical" evidence="6">
    <location>
        <begin position="415"/>
        <end position="437"/>
    </location>
</feature>
<dbReference type="SUPFAM" id="SSF56281">
    <property type="entry name" value="Metallo-hydrolase/oxidoreductase"/>
    <property type="match status" value="1"/>
</dbReference>
<organism evidence="8 9">
    <name type="scientific">Rhodococcus coprophilus</name>
    <dbReference type="NCBI Taxonomy" id="38310"/>
    <lineage>
        <taxon>Bacteria</taxon>
        <taxon>Bacillati</taxon>
        <taxon>Actinomycetota</taxon>
        <taxon>Actinomycetes</taxon>
        <taxon>Mycobacteriales</taxon>
        <taxon>Nocardiaceae</taxon>
        <taxon>Rhodococcus</taxon>
    </lineage>
</organism>
<evidence type="ECO:0000256" key="3">
    <source>
        <dbReference type="ARBA" id="ARBA00022692"/>
    </source>
</evidence>
<evidence type="ECO:0000256" key="2">
    <source>
        <dbReference type="ARBA" id="ARBA00022475"/>
    </source>
</evidence>
<dbReference type="SMART" id="SM00849">
    <property type="entry name" value="Lactamase_B"/>
    <property type="match status" value="1"/>
</dbReference>
<dbReference type="Pfam" id="PF03772">
    <property type="entry name" value="Competence"/>
    <property type="match status" value="1"/>
</dbReference>
<evidence type="ECO:0000256" key="4">
    <source>
        <dbReference type="ARBA" id="ARBA00022989"/>
    </source>
</evidence>
<feature type="transmembrane region" description="Helical" evidence="6">
    <location>
        <begin position="444"/>
        <end position="464"/>
    </location>
</feature>
<feature type="transmembrane region" description="Helical" evidence="6">
    <location>
        <begin position="476"/>
        <end position="494"/>
    </location>
</feature>
<evidence type="ECO:0000259" key="7">
    <source>
        <dbReference type="SMART" id="SM00849"/>
    </source>
</evidence>
<keyword evidence="5 6" id="KW-0472">Membrane</keyword>
<feature type="transmembrane region" description="Helical" evidence="6">
    <location>
        <begin position="33"/>
        <end position="51"/>
    </location>
</feature>
<dbReference type="InterPro" id="IPR035681">
    <property type="entry name" value="ComA-like_MBL"/>
</dbReference>
<dbReference type="GO" id="GO:0005886">
    <property type="term" value="C:plasma membrane"/>
    <property type="evidence" value="ECO:0007669"/>
    <property type="project" value="UniProtKB-SubCell"/>
</dbReference>
<accession>A0A2X4UTN0</accession>